<dbReference type="EMBL" id="JAGTXB010000012">
    <property type="protein sequence ID" value="MBS0030160.1"/>
    <property type="molecule type" value="Genomic_DNA"/>
</dbReference>
<feature type="region of interest" description="Disordered" evidence="2">
    <location>
        <begin position="1"/>
        <end position="25"/>
    </location>
</feature>
<feature type="region of interest" description="Disordered" evidence="2">
    <location>
        <begin position="111"/>
        <end position="141"/>
    </location>
</feature>
<keyword evidence="1" id="KW-0479">Metal-binding</keyword>
<organism evidence="4 5">
    <name type="scientific">Chitinophaga hostae</name>
    <dbReference type="NCBI Taxonomy" id="2831022"/>
    <lineage>
        <taxon>Bacteria</taxon>
        <taxon>Pseudomonadati</taxon>
        <taxon>Bacteroidota</taxon>
        <taxon>Chitinophagia</taxon>
        <taxon>Chitinophagales</taxon>
        <taxon>Chitinophagaceae</taxon>
        <taxon>Chitinophaga</taxon>
    </lineage>
</organism>
<gene>
    <name evidence="4" type="ORF">KE626_22735</name>
</gene>
<feature type="domain" description="SWIM-type" evidence="3">
    <location>
        <begin position="52"/>
        <end position="85"/>
    </location>
</feature>
<proteinExistence type="predicted"/>
<sequence length="437" mass="49617">MNLSDEQVLAMAPDESSRKSGKDLANPAKWVSKGVGDNALWGECQGSGSKPYQTQIDTGNMAFKCSCPSRKFPCKHGLGLLLLYSRQTTLFTEQTPPPWVSEWLAKRAEREEKKAVQASTPEKQPDTAAQAKRQQARQQKVSDGTAELLRWIKDLVRNGIMDLPEKDPSFFENMIRRMVDAQSPGLAAMMRELADISYFHEGWQTVFMNQLLRIYLVIQGYQHLSQLPENLQQDIRSSVGFSQSQEELKEQTGISDTWQVLGKQTSEEDRLVVERYWLHGIHSKRNALILQFFVRGQSTIANPLAPGTTIQAELVYYPSAAPLRAIIKQQMTVPSDHTFNGFTGWEEVVAEQTAISAVWPVYNDQVYTIATLTPIWHQEQWWLQDSQQQLMPVKKGFAHIWKLLALSGGAPLHMAVTGRETQYEPIGVWHEQEYKIL</sequence>
<evidence type="ECO:0000313" key="4">
    <source>
        <dbReference type="EMBL" id="MBS0030160.1"/>
    </source>
</evidence>
<accession>A0ABS5J515</accession>
<dbReference type="Proteomes" id="UP000676386">
    <property type="component" value="Unassembled WGS sequence"/>
</dbReference>
<evidence type="ECO:0000256" key="2">
    <source>
        <dbReference type="SAM" id="MobiDB-lite"/>
    </source>
</evidence>
<dbReference type="Pfam" id="PF04434">
    <property type="entry name" value="SWIM"/>
    <property type="match status" value="1"/>
</dbReference>
<evidence type="ECO:0000313" key="5">
    <source>
        <dbReference type="Proteomes" id="UP000676386"/>
    </source>
</evidence>
<feature type="compositionally biased region" description="Low complexity" evidence="2">
    <location>
        <begin position="128"/>
        <end position="139"/>
    </location>
</feature>
<comment type="caution">
    <text evidence="4">The sequence shown here is derived from an EMBL/GenBank/DDBJ whole genome shotgun (WGS) entry which is preliminary data.</text>
</comment>
<dbReference type="RefSeq" id="WP_211975298.1">
    <property type="nucleotide sequence ID" value="NZ_CBFHAM010000034.1"/>
</dbReference>
<evidence type="ECO:0000256" key="1">
    <source>
        <dbReference type="PROSITE-ProRule" id="PRU00325"/>
    </source>
</evidence>
<keyword evidence="5" id="KW-1185">Reference proteome</keyword>
<dbReference type="PROSITE" id="PS50966">
    <property type="entry name" value="ZF_SWIM"/>
    <property type="match status" value="1"/>
</dbReference>
<protein>
    <submittedName>
        <fullName evidence="4">SWIM zinc finger family protein</fullName>
    </submittedName>
</protein>
<keyword evidence="1" id="KW-0863">Zinc-finger</keyword>
<dbReference type="InterPro" id="IPR007527">
    <property type="entry name" value="Znf_SWIM"/>
</dbReference>
<keyword evidence="1" id="KW-0862">Zinc</keyword>
<reference evidence="4 5" key="1">
    <citation type="submission" date="2021-04" db="EMBL/GenBank/DDBJ databases">
        <title>Chitinophaga sp. nov., isolated from the rhizosphere soil.</title>
        <authorList>
            <person name="He S."/>
        </authorList>
    </citation>
    <scope>NUCLEOTIDE SEQUENCE [LARGE SCALE GENOMIC DNA]</scope>
    <source>
        <strain evidence="4 5">2R12</strain>
    </source>
</reference>
<name>A0ABS5J515_9BACT</name>
<evidence type="ECO:0000259" key="3">
    <source>
        <dbReference type="PROSITE" id="PS50966"/>
    </source>
</evidence>